<dbReference type="SUPFAM" id="SSF53649">
    <property type="entry name" value="Alkaline phosphatase-like"/>
    <property type="match status" value="1"/>
</dbReference>
<dbReference type="OrthoDB" id="1785054at2"/>
<dbReference type="EMBL" id="LSRS01000005">
    <property type="protein sequence ID" value="KAF1084705.1"/>
    <property type="molecule type" value="Genomic_DNA"/>
</dbReference>
<gene>
    <name evidence="4" type="ORF">SPSYN_02485</name>
</gene>
<comment type="caution">
    <text evidence="4">The sequence shown here is derived from an EMBL/GenBank/DDBJ whole genome shotgun (WGS) entry which is preliminary data.</text>
</comment>
<keyword evidence="1" id="KW-0175">Coiled coil</keyword>
<evidence type="ECO:0000256" key="3">
    <source>
        <dbReference type="SAM" id="SignalP"/>
    </source>
</evidence>
<feature type="coiled-coil region" evidence="1">
    <location>
        <begin position="253"/>
        <end position="280"/>
    </location>
</feature>
<proteinExistence type="predicted"/>
<dbReference type="InterPro" id="IPR017850">
    <property type="entry name" value="Alkaline_phosphatase_core_sf"/>
</dbReference>
<keyword evidence="2" id="KW-0812">Transmembrane</keyword>
<accession>A0A9D2WNK4</accession>
<sequence length="348" mass="38926">MIKKNIYWIIIICFSALVSGNAPTATAADSDTDNPNQYIFLFYVEGLNDTELDGSGLPNMKKLKSTGISYQHVTKTIPAEEQEAFLSLTRSLSNNNIDCLAVDGGKKLTTALAKKNGLELISEKNDQLAVDRLLEKIKGQPDQFTAIYLDDASQTEKPGRKWSTADNQVGRVINQLMRSDKLANTTIIITGGGDTPPLVIFNNGQNQPESYYHCRQLDIAPTICKIYGITPPAAITGSVLYECLSQSSSKALTSNLKLRINDLQKETQQYNQQIILLHKERQTVIAQQADLKKAREDIQQIILAKDSTIERLSLQIKILKILGTVILSILLIGYIFLYRWLRKKYLLF</sequence>
<dbReference type="RefSeq" id="WP_161822753.1">
    <property type="nucleotide sequence ID" value="NZ_LSRS01000005.1"/>
</dbReference>
<reference evidence="4" key="1">
    <citation type="submission" date="2016-02" db="EMBL/GenBank/DDBJ databases">
        <title>Draft Genome Sequence of Sporotomaculum syntrophicum Strain FB, a Syntrophic Benzoate Degrader.</title>
        <authorList>
            <person name="Nobu M.K."/>
            <person name="Narihiro T."/>
            <person name="Qiu Y.-L."/>
            <person name="Ohashi A."/>
            <person name="Liu W.-T."/>
            <person name="Yuji S."/>
        </authorList>
    </citation>
    <scope>NUCLEOTIDE SEQUENCE</scope>
    <source>
        <strain evidence="4">FB</strain>
    </source>
</reference>
<evidence type="ECO:0000256" key="2">
    <source>
        <dbReference type="SAM" id="Phobius"/>
    </source>
</evidence>
<evidence type="ECO:0000313" key="4">
    <source>
        <dbReference type="EMBL" id="KAF1084705.1"/>
    </source>
</evidence>
<organism evidence="4 5">
    <name type="scientific">Sporotomaculum syntrophicum</name>
    <dbReference type="NCBI Taxonomy" id="182264"/>
    <lineage>
        <taxon>Bacteria</taxon>
        <taxon>Bacillati</taxon>
        <taxon>Bacillota</taxon>
        <taxon>Clostridia</taxon>
        <taxon>Eubacteriales</taxon>
        <taxon>Desulfallaceae</taxon>
        <taxon>Sporotomaculum</taxon>
    </lineage>
</organism>
<name>A0A9D2WNK4_9FIRM</name>
<dbReference type="Gene3D" id="3.40.720.10">
    <property type="entry name" value="Alkaline Phosphatase, subunit A"/>
    <property type="match status" value="1"/>
</dbReference>
<feature type="transmembrane region" description="Helical" evidence="2">
    <location>
        <begin position="321"/>
        <end position="341"/>
    </location>
</feature>
<protein>
    <submittedName>
        <fullName evidence="4">Uncharacterized protein</fullName>
    </submittedName>
</protein>
<feature type="chain" id="PRO_5038855038" evidence="3">
    <location>
        <begin position="28"/>
        <end position="348"/>
    </location>
</feature>
<evidence type="ECO:0000313" key="5">
    <source>
        <dbReference type="Proteomes" id="UP000798488"/>
    </source>
</evidence>
<keyword evidence="3" id="KW-0732">Signal</keyword>
<keyword evidence="5" id="KW-1185">Reference proteome</keyword>
<keyword evidence="2" id="KW-0472">Membrane</keyword>
<keyword evidence="2" id="KW-1133">Transmembrane helix</keyword>
<dbReference type="Proteomes" id="UP000798488">
    <property type="component" value="Unassembled WGS sequence"/>
</dbReference>
<dbReference type="AlphaFoldDB" id="A0A9D2WNK4"/>
<evidence type="ECO:0000256" key="1">
    <source>
        <dbReference type="SAM" id="Coils"/>
    </source>
</evidence>
<feature type="signal peptide" evidence="3">
    <location>
        <begin position="1"/>
        <end position="27"/>
    </location>
</feature>